<dbReference type="NCBIfam" id="TIGR00836">
    <property type="entry name" value="amt"/>
    <property type="match status" value="1"/>
</dbReference>
<dbReference type="PANTHER" id="PTHR11730:SF6">
    <property type="entry name" value="AMMONIUM TRANSPORTER"/>
    <property type="match status" value="1"/>
</dbReference>
<feature type="transmembrane region" description="Helical" evidence="8">
    <location>
        <begin position="355"/>
        <end position="374"/>
    </location>
</feature>
<dbReference type="EMBL" id="JALLBG020000018">
    <property type="protein sequence ID" value="KAL3771945.1"/>
    <property type="molecule type" value="Genomic_DNA"/>
</dbReference>
<keyword evidence="3 8" id="KW-0813">Transport</keyword>
<comment type="subcellular location">
    <subcellularLocation>
        <location evidence="8">Cell membrane</location>
        <topology evidence="8">Multi-pass membrane protein</topology>
    </subcellularLocation>
    <subcellularLocation>
        <location evidence="1">Membrane</location>
        <topology evidence="1">Multi-pass membrane protein</topology>
    </subcellularLocation>
</comment>
<feature type="domain" description="Ammonium transporter AmtB-like" evidence="10">
    <location>
        <begin position="60"/>
        <end position="491"/>
    </location>
</feature>
<proteinExistence type="inferred from homology"/>
<feature type="transmembrane region" description="Helical" evidence="8">
    <location>
        <begin position="97"/>
        <end position="116"/>
    </location>
</feature>
<feature type="compositionally biased region" description="Low complexity" evidence="9">
    <location>
        <begin position="545"/>
        <end position="554"/>
    </location>
</feature>
<dbReference type="InterPro" id="IPR029020">
    <property type="entry name" value="Ammonium/urea_transptr"/>
</dbReference>
<dbReference type="AlphaFoldDB" id="A0ABD3NG81"/>
<evidence type="ECO:0000256" key="4">
    <source>
        <dbReference type="ARBA" id="ARBA00022692"/>
    </source>
</evidence>
<feature type="transmembrane region" description="Helical" evidence="8">
    <location>
        <begin position="438"/>
        <end position="464"/>
    </location>
</feature>
<dbReference type="SUPFAM" id="SSF111352">
    <property type="entry name" value="Ammonium transporter"/>
    <property type="match status" value="1"/>
</dbReference>
<evidence type="ECO:0000256" key="5">
    <source>
        <dbReference type="ARBA" id="ARBA00022989"/>
    </source>
</evidence>
<reference evidence="11 12" key="1">
    <citation type="submission" date="2024-10" db="EMBL/GenBank/DDBJ databases">
        <title>Updated reference genomes for cyclostephanoid diatoms.</title>
        <authorList>
            <person name="Roberts W.R."/>
            <person name="Alverson A.J."/>
        </authorList>
    </citation>
    <scope>NUCLEOTIDE SEQUENCE [LARGE SCALE GENOMIC DNA]</scope>
    <source>
        <strain evidence="11 12">AJA232-27</strain>
    </source>
</reference>
<organism evidence="11 12">
    <name type="scientific">Discostella pseudostelligera</name>
    <dbReference type="NCBI Taxonomy" id="259834"/>
    <lineage>
        <taxon>Eukaryota</taxon>
        <taxon>Sar</taxon>
        <taxon>Stramenopiles</taxon>
        <taxon>Ochrophyta</taxon>
        <taxon>Bacillariophyta</taxon>
        <taxon>Coscinodiscophyceae</taxon>
        <taxon>Thalassiosirophycidae</taxon>
        <taxon>Stephanodiscales</taxon>
        <taxon>Stephanodiscaceae</taxon>
        <taxon>Discostella</taxon>
    </lineage>
</organism>
<protein>
    <recommendedName>
        <fullName evidence="8">Ammonium transporter</fullName>
    </recommendedName>
</protein>
<dbReference type="Proteomes" id="UP001530293">
    <property type="component" value="Unassembled WGS sequence"/>
</dbReference>
<accession>A0ABD3NG81</accession>
<keyword evidence="6 8" id="KW-0472">Membrane</keyword>
<dbReference type="PANTHER" id="PTHR11730">
    <property type="entry name" value="AMMONIUM TRANSPORTER"/>
    <property type="match status" value="1"/>
</dbReference>
<evidence type="ECO:0000256" key="3">
    <source>
        <dbReference type="ARBA" id="ARBA00022448"/>
    </source>
</evidence>
<feature type="transmembrane region" description="Helical" evidence="8">
    <location>
        <begin position="258"/>
        <end position="277"/>
    </location>
</feature>
<evidence type="ECO:0000256" key="8">
    <source>
        <dbReference type="RuleBase" id="RU362002"/>
    </source>
</evidence>
<keyword evidence="5 8" id="KW-1133">Transmembrane helix</keyword>
<comment type="caution">
    <text evidence="11">The sequence shown here is derived from an EMBL/GenBank/DDBJ whole genome shotgun (WGS) entry which is preliminary data.</text>
</comment>
<feature type="region of interest" description="Disordered" evidence="9">
    <location>
        <begin position="515"/>
        <end position="561"/>
    </location>
</feature>
<evidence type="ECO:0000313" key="11">
    <source>
        <dbReference type="EMBL" id="KAL3771945.1"/>
    </source>
</evidence>
<gene>
    <name evidence="11" type="ORF">ACHAWU_009368</name>
</gene>
<dbReference type="Pfam" id="PF00909">
    <property type="entry name" value="Ammonium_transp"/>
    <property type="match status" value="1"/>
</dbReference>
<keyword evidence="12" id="KW-1185">Reference proteome</keyword>
<evidence type="ECO:0000256" key="2">
    <source>
        <dbReference type="ARBA" id="ARBA00005887"/>
    </source>
</evidence>
<dbReference type="GO" id="GO:0005886">
    <property type="term" value="C:plasma membrane"/>
    <property type="evidence" value="ECO:0007669"/>
    <property type="project" value="UniProtKB-SubCell"/>
</dbReference>
<keyword evidence="4 8" id="KW-0812">Transmembrane</keyword>
<comment type="similarity">
    <text evidence="2 8">Belongs to the ammonia transporter channel (TC 1.A.11.2) family.</text>
</comment>
<evidence type="ECO:0000256" key="6">
    <source>
        <dbReference type="ARBA" id="ARBA00023136"/>
    </source>
</evidence>
<evidence type="ECO:0000256" key="1">
    <source>
        <dbReference type="ARBA" id="ARBA00004141"/>
    </source>
</evidence>
<sequence length="561" mass="60062">MSFDPIAFCKGTYEDDSLEAGLCLSFATTNKLLIATGVGGGGSNGGGIVSFEEISTGLNVFFLLFAASFIFMMQTGFAMLCAGSIRQKNVKNIMLKNILDSCIGAIGFWSVGYAFAFGGASPDTKSFIGYEGFFLANVTSGTELISWFFQFAMACTAATIVAGTVAERCKMEAYLCYSLFLSGFVYPVIVHSVWSESGFLSAFNDNPPFGCGMHDFAGSGVIHLTGGVTALLAAKILGPRIGRFYDRNGIEIEDPKPFPPHSVALQVLGTFILWLGWYGFNPGSILTISSINSGDVAALAAVNTTIAAASGCLSAMLIDMLIYRRETGETAYDITMVMNGTLCGLVAITAGCATVAPWGAMVIGIVAGWVYYLWSNLLVKFKIDDAVDAIPVHLGGGSWGCIAVGLLSEPTRTAKAFGDHGHYGWFYMWGQGSGDGRLLAAQICGVLWIITWVCAIMTPLFLLLKQLDLFRVDELEEEVGCDFSHHKGFAYDSSGVPDDDTLEKFKLDRSAHQLEISQRRGTPAKPKNNGERKPKSVVPSDAEQDAPVVVAAQDQAEEDVA</sequence>
<feature type="transmembrane region" description="Helical" evidence="8">
    <location>
        <begin position="297"/>
        <end position="318"/>
    </location>
</feature>
<dbReference type="Gene3D" id="1.10.3430.10">
    <property type="entry name" value="Ammonium transporter AmtB like domains"/>
    <property type="match status" value="1"/>
</dbReference>
<dbReference type="InterPro" id="IPR001905">
    <property type="entry name" value="Ammonium_transpt"/>
</dbReference>
<dbReference type="GO" id="GO:0072488">
    <property type="term" value="P:ammonium transmembrane transport"/>
    <property type="evidence" value="ECO:0007669"/>
    <property type="project" value="UniProtKB-KW"/>
</dbReference>
<feature type="transmembrane region" description="Helical" evidence="8">
    <location>
        <begin position="60"/>
        <end position="85"/>
    </location>
</feature>
<dbReference type="InterPro" id="IPR024041">
    <property type="entry name" value="NH4_transpt_AmtB-like_dom"/>
</dbReference>
<feature type="transmembrane region" description="Helical" evidence="8">
    <location>
        <begin position="144"/>
        <end position="166"/>
    </location>
</feature>
<evidence type="ECO:0000256" key="9">
    <source>
        <dbReference type="SAM" id="MobiDB-lite"/>
    </source>
</evidence>
<evidence type="ECO:0000256" key="7">
    <source>
        <dbReference type="ARBA" id="ARBA00023177"/>
    </source>
</evidence>
<dbReference type="FunFam" id="1.10.3430.10:FF:000016">
    <property type="entry name" value="Ammonium transporter"/>
    <property type="match status" value="1"/>
</dbReference>
<feature type="transmembrane region" description="Helical" evidence="8">
    <location>
        <begin position="216"/>
        <end position="237"/>
    </location>
</feature>
<feature type="transmembrane region" description="Helical" evidence="8">
    <location>
        <begin position="173"/>
        <end position="194"/>
    </location>
</feature>
<keyword evidence="7 8" id="KW-0924">Ammonia transport</keyword>
<name>A0ABD3NG81_9STRA</name>
<evidence type="ECO:0000313" key="12">
    <source>
        <dbReference type="Proteomes" id="UP001530293"/>
    </source>
</evidence>
<feature type="transmembrane region" description="Helical" evidence="8">
    <location>
        <begin position="386"/>
        <end position="407"/>
    </location>
</feature>
<evidence type="ECO:0000259" key="10">
    <source>
        <dbReference type="Pfam" id="PF00909"/>
    </source>
</evidence>